<evidence type="ECO:0000313" key="3">
    <source>
        <dbReference type="Proteomes" id="UP000235388"/>
    </source>
</evidence>
<feature type="compositionally biased region" description="Polar residues" evidence="1">
    <location>
        <begin position="10"/>
        <end position="32"/>
    </location>
</feature>
<sequence length="206" mass="22239">MVMAGHRGVDTSNTGHRGVDTSMTGHGVTSSASRSTGLPSWYLYQPNKQFDLLARADTCTSPASRSTSLSGWYFYQASEQVRLLADPEPLQHTSGGARTAGLERADDLTCPLAWYSYQLGREVHQLGREVHQLAELVPVPAQQAGHCPLGWYGCQLRVQVSLLAGLVQVPAPRAGQPACWAGTYTKTASTHLQSTSRGVNTPPEYV</sequence>
<dbReference type="AlphaFoldDB" id="A0A2N5SP72"/>
<reference evidence="2 3" key="1">
    <citation type="submission" date="2017-11" db="EMBL/GenBank/DDBJ databases">
        <title>De novo assembly and phasing of dikaryotic genomes from two isolates of Puccinia coronata f. sp. avenae, the causal agent of oat crown rust.</title>
        <authorList>
            <person name="Miller M.E."/>
            <person name="Zhang Y."/>
            <person name="Omidvar V."/>
            <person name="Sperschneider J."/>
            <person name="Schwessinger B."/>
            <person name="Raley C."/>
            <person name="Palmer J.M."/>
            <person name="Garnica D."/>
            <person name="Upadhyaya N."/>
            <person name="Rathjen J."/>
            <person name="Taylor J.M."/>
            <person name="Park R.F."/>
            <person name="Dodds P.N."/>
            <person name="Hirsch C.D."/>
            <person name="Kianian S.F."/>
            <person name="Figueroa M."/>
        </authorList>
    </citation>
    <scope>NUCLEOTIDE SEQUENCE [LARGE SCALE GENOMIC DNA]</scope>
    <source>
        <strain evidence="2">12NC29</strain>
    </source>
</reference>
<dbReference type="Proteomes" id="UP000235388">
    <property type="component" value="Unassembled WGS sequence"/>
</dbReference>
<comment type="caution">
    <text evidence="2">The sequence shown here is derived from an EMBL/GenBank/DDBJ whole genome shotgun (WGS) entry which is preliminary data.</text>
</comment>
<keyword evidence="3" id="KW-1185">Reference proteome</keyword>
<feature type="region of interest" description="Disordered" evidence="1">
    <location>
        <begin position="1"/>
        <end position="32"/>
    </location>
</feature>
<accession>A0A2N5SP72</accession>
<proteinExistence type="predicted"/>
<organism evidence="2 3">
    <name type="scientific">Puccinia coronata f. sp. avenae</name>
    <dbReference type="NCBI Taxonomy" id="200324"/>
    <lineage>
        <taxon>Eukaryota</taxon>
        <taxon>Fungi</taxon>
        <taxon>Dikarya</taxon>
        <taxon>Basidiomycota</taxon>
        <taxon>Pucciniomycotina</taxon>
        <taxon>Pucciniomycetes</taxon>
        <taxon>Pucciniales</taxon>
        <taxon>Pucciniaceae</taxon>
        <taxon>Puccinia</taxon>
    </lineage>
</organism>
<evidence type="ECO:0000256" key="1">
    <source>
        <dbReference type="SAM" id="MobiDB-lite"/>
    </source>
</evidence>
<name>A0A2N5SP72_9BASI</name>
<dbReference type="OrthoDB" id="10647000at2759"/>
<dbReference type="EMBL" id="PGCJ01000906">
    <property type="protein sequence ID" value="PLW15033.1"/>
    <property type="molecule type" value="Genomic_DNA"/>
</dbReference>
<evidence type="ECO:0000313" key="2">
    <source>
        <dbReference type="EMBL" id="PLW15033.1"/>
    </source>
</evidence>
<protein>
    <submittedName>
        <fullName evidence="2">Uncharacterized protein</fullName>
    </submittedName>
</protein>
<gene>
    <name evidence="2" type="ORF">PCANC_25477</name>
</gene>